<evidence type="ECO:0000313" key="1">
    <source>
        <dbReference type="EMBL" id="NVZ07746.1"/>
    </source>
</evidence>
<evidence type="ECO:0000313" key="2">
    <source>
        <dbReference type="Proteomes" id="UP000592294"/>
    </source>
</evidence>
<comment type="caution">
    <text evidence="1">The sequence shown here is derived from an EMBL/GenBank/DDBJ whole genome shotgun (WGS) entry which is preliminary data.</text>
</comment>
<dbReference type="EMBL" id="JABZEO010000001">
    <property type="protein sequence ID" value="NVZ07746.1"/>
    <property type="molecule type" value="Genomic_DNA"/>
</dbReference>
<name>A0A850R5S0_9GAMM</name>
<accession>A0A850R5S0</accession>
<proteinExistence type="predicted"/>
<protein>
    <submittedName>
        <fullName evidence="1">Uncharacterized protein</fullName>
    </submittedName>
</protein>
<reference evidence="1 2" key="1">
    <citation type="submission" date="2020-06" db="EMBL/GenBank/DDBJ databases">
        <title>Whole-genome sequence of Allochromatium humboldtianum DSM 21881, type strain.</title>
        <authorList>
            <person name="Kyndt J.A."/>
            <person name="Meyer T.E."/>
        </authorList>
    </citation>
    <scope>NUCLEOTIDE SEQUENCE [LARGE SCALE GENOMIC DNA]</scope>
    <source>
        <strain evidence="1 2">DSM 21881</strain>
    </source>
</reference>
<sequence length="550" mass="63037">MEQECKRLSQETMLESLTRNLQLTDMLPVYYSNTTAPHSHGIYCALVPSDRVDDVLSSLTWDLSHGGGVPGSAVYHDHEDERVEYLRFGDDDGIEPLVIDRVFHGMRDDYKEISEEFRLFHRLYHDRKTDRYLKFDDDGSETVVAVVEDDRVLIRVKEIRQFLAIREMHLSIQFDCREHSIHTLKELELDEGGQERRDGLAAWGLFYGDLHGIGEQCAFSRLLGKRLVEPLPKSKSGLWGFEKKADKKYVEFIIGLDEYGDEETYTSDPGALANFFGANREAPNYLTPVHFRKQVLDKYFQQPSKYSVEDSMLWCGSLWSMQIDNHHEDKVCAWLGDLGRDLPFKEQLHWRSFNIHPQGGVSKTYFQRQILAQFADSERPEHLFVNGYAQLQRDCSEHLGWQILLPLDAGDAYFIKSVRIPASDEQRDFDELVLGLTKLLIDSLNEKELNKLVPEADRPNLKGSISRLEAALQKSSVEGDESQIAFLRKLQNLRSSSSAHRKGSNYRKIANDFGVDDQSLSAVFAGILSQALGFIEFLATTVREGRLRKC</sequence>
<dbReference type="Proteomes" id="UP000592294">
    <property type="component" value="Unassembled WGS sequence"/>
</dbReference>
<dbReference type="RefSeq" id="WP_176974553.1">
    <property type="nucleotide sequence ID" value="NZ_JABZEO010000001.1"/>
</dbReference>
<organism evidence="1 2">
    <name type="scientific">Allochromatium humboldtianum</name>
    <dbReference type="NCBI Taxonomy" id="504901"/>
    <lineage>
        <taxon>Bacteria</taxon>
        <taxon>Pseudomonadati</taxon>
        <taxon>Pseudomonadota</taxon>
        <taxon>Gammaproteobacteria</taxon>
        <taxon>Chromatiales</taxon>
        <taxon>Chromatiaceae</taxon>
        <taxon>Allochromatium</taxon>
    </lineage>
</organism>
<gene>
    <name evidence="1" type="ORF">HW932_00545</name>
</gene>
<keyword evidence="2" id="KW-1185">Reference proteome</keyword>
<dbReference type="AlphaFoldDB" id="A0A850R5S0"/>